<evidence type="ECO:0000256" key="1">
    <source>
        <dbReference type="ARBA" id="ARBA00022737"/>
    </source>
</evidence>
<evidence type="ECO:0000313" key="5">
    <source>
        <dbReference type="EMBL" id="CAL1614299.1"/>
    </source>
</evidence>
<evidence type="ECO:0000259" key="4">
    <source>
        <dbReference type="PROSITE" id="PS50835"/>
    </source>
</evidence>
<dbReference type="InterPro" id="IPR007110">
    <property type="entry name" value="Ig-like_dom"/>
</dbReference>
<proteinExistence type="predicted"/>
<dbReference type="InterPro" id="IPR036179">
    <property type="entry name" value="Ig-like_dom_sf"/>
</dbReference>
<evidence type="ECO:0000256" key="3">
    <source>
        <dbReference type="ARBA" id="ARBA00023319"/>
    </source>
</evidence>
<keyword evidence="3" id="KW-0393">Immunoglobulin domain</keyword>
<evidence type="ECO:0000256" key="2">
    <source>
        <dbReference type="ARBA" id="ARBA00023157"/>
    </source>
</evidence>
<keyword evidence="6" id="KW-1185">Reference proteome</keyword>
<reference evidence="5 6" key="1">
    <citation type="submission" date="2024-04" db="EMBL/GenBank/DDBJ databases">
        <authorList>
            <person name="Waldvogel A.-M."/>
            <person name="Schoenle A."/>
        </authorList>
    </citation>
    <scope>NUCLEOTIDE SEQUENCE [LARGE SCALE GENOMIC DNA]</scope>
</reference>
<keyword evidence="1" id="KW-0677">Repeat</keyword>
<accession>A0AAV2MMD9</accession>
<dbReference type="AlphaFoldDB" id="A0AAV2MMD9"/>
<dbReference type="Proteomes" id="UP001497482">
    <property type="component" value="Chromosome 8"/>
</dbReference>
<sequence length="150" mass="16760">MSRLKQPPTILKQSVKDYIVDPRDNIIIECEAKGNPQPTFSWRRNGKFFNIAKDPRVSVRKRSGTLEISFRSGDRPEDYEGEYQCFASNDLGVALSHKILLRVSKAPLWPKEQVKSVVVHEGAPLVLPCNPPPGLPPPTTFWMSSGECGA</sequence>
<dbReference type="PROSITE" id="PS50835">
    <property type="entry name" value="IG_LIKE"/>
    <property type="match status" value="2"/>
</dbReference>
<feature type="domain" description="Ig-like" evidence="4">
    <location>
        <begin position="8"/>
        <end position="96"/>
    </location>
</feature>
<evidence type="ECO:0000313" key="6">
    <source>
        <dbReference type="Proteomes" id="UP001497482"/>
    </source>
</evidence>
<dbReference type="Gene3D" id="2.60.40.10">
    <property type="entry name" value="Immunoglobulins"/>
    <property type="match status" value="2"/>
</dbReference>
<dbReference type="InterPro" id="IPR013783">
    <property type="entry name" value="Ig-like_fold"/>
</dbReference>
<protein>
    <recommendedName>
        <fullName evidence="4">Ig-like domain-containing protein</fullName>
    </recommendedName>
</protein>
<feature type="domain" description="Ig-like" evidence="4">
    <location>
        <begin position="110"/>
        <end position="150"/>
    </location>
</feature>
<dbReference type="PANTHER" id="PTHR12231">
    <property type="entry name" value="CTX-RELATED TYPE I TRANSMEMBRANE PROTEIN"/>
    <property type="match status" value="1"/>
</dbReference>
<gene>
    <name evidence="5" type="ORF">KC01_LOCUS40357</name>
</gene>
<dbReference type="EMBL" id="OZ035830">
    <property type="protein sequence ID" value="CAL1614299.1"/>
    <property type="molecule type" value="Genomic_DNA"/>
</dbReference>
<dbReference type="GO" id="GO:0043005">
    <property type="term" value="C:neuron projection"/>
    <property type="evidence" value="ECO:0007669"/>
    <property type="project" value="TreeGrafter"/>
</dbReference>
<dbReference type="PANTHER" id="PTHR12231:SF257">
    <property type="entry name" value="NEURAL CELL ADHESION MOLECULE L1-LIKE PROTEIN"/>
    <property type="match status" value="1"/>
</dbReference>
<dbReference type="SUPFAM" id="SSF48726">
    <property type="entry name" value="Immunoglobulin"/>
    <property type="match status" value="2"/>
</dbReference>
<dbReference type="InterPro" id="IPR051170">
    <property type="entry name" value="Neural/epithelial_adhesion"/>
</dbReference>
<organism evidence="5 6">
    <name type="scientific">Knipowitschia caucasica</name>
    <name type="common">Caucasian dwarf goby</name>
    <name type="synonym">Pomatoschistus caucasicus</name>
    <dbReference type="NCBI Taxonomy" id="637954"/>
    <lineage>
        <taxon>Eukaryota</taxon>
        <taxon>Metazoa</taxon>
        <taxon>Chordata</taxon>
        <taxon>Craniata</taxon>
        <taxon>Vertebrata</taxon>
        <taxon>Euteleostomi</taxon>
        <taxon>Actinopterygii</taxon>
        <taxon>Neopterygii</taxon>
        <taxon>Teleostei</taxon>
        <taxon>Neoteleostei</taxon>
        <taxon>Acanthomorphata</taxon>
        <taxon>Gobiaria</taxon>
        <taxon>Gobiiformes</taxon>
        <taxon>Gobioidei</taxon>
        <taxon>Gobiidae</taxon>
        <taxon>Gobiinae</taxon>
        <taxon>Knipowitschia</taxon>
    </lineage>
</organism>
<dbReference type="Pfam" id="PF13927">
    <property type="entry name" value="Ig_3"/>
    <property type="match status" value="1"/>
</dbReference>
<dbReference type="FunFam" id="2.60.40.10:FF:000114">
    <property type="entry name" value="Neuronal cell adhesion molecule"/>
    <property type="match status" value="1"/>
</dbReference>
<name>A0AAV2MMD9_KNICA</name>
<keyword evidence="2" id="KW-1015">Disulfide bond</keyword>